<dbReference type="Pfam" id="PF13377">
    <property type="entry name" value="Peripla_BP_3"/>
    <property type="match status" value="1"/>
</dbReference>
<dbReference type="EMBL" id="JBHUCX010000013">
    <property type="protein sequence ID" value="MFD1673877.1"/>
    <property type="molecule type" value="Genomic_DNA"/>
</dbReference>
<dbReference type="CDD" id="cd07377">
    <property type="entry name" value="WHTH_GntR"/>
    <property type="match status" value="1"/>
</dbReference>
<dbReference type="InterPro" id="IPR028082">
    <property type="entry name" value="Peripla_BP_I"/>
</dbReference>
<dbReference type="PANTHER" id="PTHR30146">
    <property type="entry name" value="LACI-RELATED TRANSCRIPTIONAL REPRESSOR"/>
    <property type="match status" value="1"/>
</dbReference>
<keyword evidence="2" id="KW-0805">Transcription regulation</keyword>
<keyword evidence="4" id="KW-0804">Transcription</keyword>
<sequence>MSKKTLLYDAVYNTIKHEILTGRYQPGDLIPSEHELMERFGVSRVTTNRALRMLAAEDLIVRKIGAGTFVQSKFENSDVPMAKTNVDTDHLSTQASTKLIGFVIPQLWGDYALSLVMNTERVLQQKGMTLAVSCSYGQQRLEQERIEQLLQLNVKGLIVFPTDGDYYNDAILRLYIERLPMVVVDKRMPGVPLPHVMSDNIKGAKDLTNYLLELGHEQISFMTIPVEGTSTLFDRYKGFTEAINESGLQLNPDYYVDLLDYQESGEGYDEKQLSFIEEFLRAHSQITAVFATRYEIAEHVYKVAENMGLRVPEDLTIVCFDGASSMPMHWQFTRVVQDGKAVATEALRILFDIIDGKESSADNVTIPTKFCMGHTSGPRK</sequence>
<dbReference type="InterPro" id="IPR046335">
    <property type="entry name" value="LacI/GalR-like_sensor"/>
</dbReference>
<dbReference type="RefSeq" id="WP_377941449.1">
    <property type="nucleotide sequence ID" value="NZ_JBHUCX010000013.1"/>
</dbReference>
<feature type="domain" description="HTH gntR-type" evidence="5">
    <location>
        <begin position="5"/>
        <end position="73"/>
    </location>
</feature>
<gene>
    <name evidence="6" type="ORF">ACFSB2_04030</name>
</gene>
<dbReference type="SUPFAM" id="SSF46785">
    <property type="entry name" value="Winged helix' DNA-binding domain"/>
    <property type="match status" value="1"/>
</dbReference>
<dbReference type="PANTHER" id="PTHR30146:SF95">
    <property type="entry name" value="RIBOSE OPERON REPRESSOR"/>
    <property type="match status" value="1"/>
</dbReference>
<dbReference type="CDD" id="cd06267">
    <property type="entry name" value="PBP1_LacI_sugar_binding-like"/>
    <property type="match status" value="1"/>
</dbReference>
<evidence type="ECO:0000256" key="3">
    <source>
        <dbReference type="ARBA" id="ARBA00023125"/>
    </source>
</evidence>
<dbReference type="InterPro" id="IPR000524">
    <property type="entry name" value="Tscrpt_reg_HTH_GntR"/>
</dbReference>
<comment type="caution">
    <text evidence="6">The sequence shown here is derived from an EMBL/GenBank/DDBJ whole genome shotgun (WGS) entry which is preliminary data.</text>
</comment>
<dbReference type="InterPro" id="IPR036388">
    <property type="entry name" value="WH-like_DNA-bd_sf"/>
</dbReference>
<keyword evidence="7" id="KW-1185">Reference proteome</keyword>
<keyword evidence="3" id="KW-0238">DNA-binding</keyword>
<keyword evidence="1" id="KW-0678">Repressor</keyword>
<reference evidence="7" key="1">
    <citation type="journal article" date="2019" name="Int. J. Syst. Evol. Microbiol.">
        <title>The Global Catalogue of Microorganisms (GCM) 10K type strain sequencing project: providing services to taxonomists for standard genome sequencing and annotation.</title>
        <authorList>
            <consortium name="The Broad Institute Genomics Platform"/>
            <consortium name="The Broad Institute Genome Sequencing Center for Infectious Disease"/>
            <person name="Wu L."/>
            <person name="Ma J."/>
        </authorList>
    </citation>
    <scope>NUCLEOTIDE SEQUENCE [LARGE SCALE GENOMIC DNA]</scope>
    <source>
        <strain evidence="7">CGMCC 1.12286</strain>
    </source>
</reference>
<dbReference type="SMART" id="SM00345">
    <property type="entry name" value="HTH_GNTR"/>
    <property type="match status" value="1"/>
</dbReference>
<dbReference type="Pfam" id="PF00392">
    <property type="entry name" value="GntR"/>
    <property type="match status" value="1"/>
</dbReference>
<dbReference type="SUPFAM" id="SSF53822">
    <property type="entry name" value="Periplasmic binding protein-like I"/>
    <property type="match status" value="1"/>
</dbReference>
<name>A0ABW4JC82_9BACL</name>
<evidence type="ECO:0000313" key="6">
    <source>
        <dbReference type="EMBL" id="MFD1673877.1"/>
    </source>
</evidence>
<dbReference type="PRINTS" id="PR00035">
    <property type="entry name" value="HTHGNTR"/>
</dbReference>
<organism evidence="6 7">
    <name type="scientific">Alicyclobacillus fodiniaquatilis</name>
    <dbReference type="NCBI Taxonomy" id="1661150"/>
    <lineage>
        <taxon>Bacteria</taxon>
        <taxon>Bacillati</taxon>
        <taxon>Bacillota</taxon>
        <taxon>Bacilli</taxon>
        <taxon>Bacillales</taxon>
        <taxon>Alicyclobacillaceae</taxon>
        <taxon>Alicyclobacillus</taxon>
    </lineage>
</organism>
<evidence type="ECO:0000256" key="1">
    <source>
        <dbReference type="ARBA" id="ARBA00022491"/>
    </source>
</evidence>
<dbReference type="PROSITE" id="PS50949">
    <property type="entry name" value="HTH_GNTR"/>
    <property type="match status" value="1"/>
</dbReference>
<accession>A0ABW4JC82</accession>
<proteinExistence type="predicted"/>
<evidence type="ECO:0000256" key="2">
    <source>
        <dbReference type="ARBA" id="ARBA00023015"/>
    </source>
</evidence>
<dbReference type="InterPro" id="IPR036390">
    <property type="entry name" value="WH_DNA-bd_sf"/>
</dbReference>
<evidence type="ECO:0000259" key="5">
    <source>
        <dbReference type="PROSITE" id="PS50949"/>
    </source>
</evidence>
<dbReference type="Proteomes" id="UP001597079">
    <property type="component" value="Unassembled WGS sequence"/>
</dbReference>
<evidence type="ECO:0000313" key="7">
    <source>
        <dbReference type="Proteomes" id="UP001597079"/>
    </source>
</evidence>
<protein>
    <submittedName>
        <fullName evidence="6">GntR family transcriptional regulator</fullName>
    </submittedName>
</protein>
<dbReference type="Gene3D" id="3.40.50.2300">
    <property type="match status" value="2"/>
</dbReference>
<dbReference type="Gene3D" id="1.10.10.10">
    <property type="entry name" value="Winged helix-like DNA-binding domain superfamily/Winged helix DNA-binding domain"/>
    <property type="match status" value="1"/>
</dbReference>
<evidence type="ECO:0000256" key="4">
    <source>
        <dbReference type="ARBA" id="ARBA00023163"/>
    </source>
</evidence>